<organism evidence="1 2">
    <name type="scientific">Metapseudomonas furukawaii</name>
    <name type="common">Pseudomonas furukawaii</name>
    <dbReference type="NCBI Taxonomy" id="1149133"/>
    <lineage>
        <taxon>Bacteria</taxon>
        <taxon>Pseudomonadati</taxon>
        <taxon>Pseudomonadota</taxon>
        <taxon>Gammaproteobacteria</taxon>
        <taxon>Pseudomonadales</taxon>
        <taxon>Pseudomonadaceae</taxon>
        <taxon>Metapseudomonas</taxon>
    </lineage>
</organism>
<name>A0AAD1BXJ8_METFU</name>
<accession>A0AAD1BXJ8</accession>
<reference evidence="2" key="1">
    <citation type="submission" date="2015-05" db="EMBL/GenBank/DDBJ databases">
        <title>Draft genome sequencing of a biphenyl-degrading bacterium, Pseudomonas balearica KF707 (=NBRC110670).</title>
        <authorList>
            <person name="Kimura N."/>
            <person name="Hirose J."/>
            <person name="Watanabe T."/>
            <person name="Suenaga H."/>
            <person name="Fujihara H."/>
            <person name="Noguchi M."/>
            <person name="Hashimoto M."/>
            <person name="Shimodaira J."/>
            <person name="Tsuchikane K."/>
            <person name="Hosoyama A."/>
            <person name="Yamazoe A."/>
            <person name="Fujita N."/>
            <person name="Furukawa K."/>
        </authorList>
    </citation>
    <scope>NUCLEOTIDE SEQUENCE [LARGE SCALE GENOMIC DNA]</scope>
    <source>
        <strain evidence="2">DSM 10086 / NBRC 110670 / KF707</strain>
    </source>
</reference>
<keyword evidence="2" id="KW-1185">Reference proteome</keyword>
<reference evidence="1 2" key="2">
    <citation type="journal article" date="2017" name="Int. J. Syst. Evol. Microbiol.">
        <title>Pseudomonas furukawaii sp. nov., a polychlorinated biphenyl-degrading bacterium isolated from biphenyl-contaminated soil in Japan.</title>
        <authorList>
            <person name="Kimura N."/>
            <person name="Watanabe T."/>
            <person name="Suenaga H."/>
            <person name="Fujihara H."/>
            <person name="Futagami T."/>
            <person name="Goto M."/>
            <person name="Hanada S."/>
            <person name="Hirose J."/>
        </authorList>
    </citation>
    <scope>NUCLEOTIDE SEQUENCE [LARGE SCALE GENOMIC DNA]</scope>
    <source>
        <strain evidence="2">DSM 10086 / NBRC 110670 / KF707</strain>
    </source>
</reference>
<sequence length="55" mass="5692">MGVHAALVSVATPVGAGSRAQLAPTSETSGAAIRFDPGSLLQNRVANKRMRLVFI</sequence>
<dbReference type="AlphaFoldDB" id="A0AAD1BXJ8"/>
<dbReference type="EMBL" id="AP014862">
    <property type="protein sequence ID" value="BAU72292.1"/>
    <property type="molecule type" value="Genomic_DNA"/>
</dbReference>
<proteinExistence type="predicted"/>
<protein>
    <submittedName>
        <fullName evidence="1">Uncharacterized protein</fullName>
    </submittedName>
</protein>
<evidence type="ECO:0000313" key="2">
    <source>
        <dbReference type="Proteomes" id="UP000218554"/>
    </source>
</evidence>
<gene>
    <name evidence="1" type="ORF">KF707C_6040</name>
</gene>
<dbReference type="Proteomes" id="UP000218554">
    <property type="component" value="Chromosome"/>
</dbReference>
<evidence type="ECO:0000313" key="1">
    <source>
        <dbReference type="EMBL" id="BAU72292.1"/>
    </source>
</evidence>
<dbReference type="KEGG" id="pfuw:KF707C_6040"/>